<evidence type="ECO:0000313" key="1">
    <source>
        <dbReference type="EMBL" id="RVW27387.1"/>
    </source>
</evidence>
<dbReference type="Pfam" id="PF00634">
    <property type="entry name" value="BRCA2"/>
    <property type="match status" value="1"/>
</dbReference>
<dbReference type="Proteomes" id="UP000288805">
    <property type="component" value="Unassembled WGS sequence"/>
</dbReference>
<dbReference type="EMBL" id="QGNW01001953">
    <property type="protein sequence ID" value="RVW27387.1"/>
    <property type="molecule type" value="Genomic_DNA"/>
</dbReference>
<organism evidence="1 2">
    <name type="scientific">Vitis vinifera</name>
    <name type="common">Grape</name>
    <dbReference type="NCBI Taxonomy" id="29760"/>
    <lineage>
        <taxon>Eukaryota</taxon>
        <taxon>Viridiplantae</taxon>
        <taxon>Streptophyta</taxon>
        <taxon>Embryophyta</taxon>
        <taxon>Tracheophyta</taxon>
        <taxon>Spermatophyta</taxon>
        <taxon>Magnoliopsida</taxon>
        <taxon>eudicotyledons</taxon>
        <taxon>Gunneridae</taxon>
        <taxon>Pentapetalae</taxon>
        <taxon>rosids</taxon>
        <taxon>Vitales</taxon>
        <taxon>Vitaceae</taxon>
        <taxon>Viteae</taxon>
        <taxon>Vitis</taxon>
    </lineage>
</organism>
<sequence length="106" mass="11560">MFTYLDGFSMILHGCSKILENDGPCVESPPMFRTGLGKSVTVKQSSIAKALSVLGDDDFGAGGAQCSLFFYHLDYLSFADAIGSTISFKEHCCLMVIWNYEEVATL</sequence>
<proteinExistence type="predicted"/>
<evidence type="ECO:0000313" key="2">
    <source>
        <dbReference type="Proteomes" id="UP000288805"/>
    </source>
</evidence>
<name>A0A438CVZ4_VITVI</name>
<reference evidence="1 2" key="1">
    <citation type="journal article" date="2018" name="PLoS Genet.">
        <title>Population sequencing reveals clonal diversity and ancestral inbreeding in the grapevine cultivar Chardonnay.</title>
        <authorList>
            <person name="Roach M.J."/>
            <person name="Johnson D.L."/>
            <person name="Bohlmann J."/>
            <person name="van Vuuren H.J."/>
            <person name="Jones S.J."/>
            <person name="Pretorius I.S."/>
            <person name="Schmidt S.A."/>
            <person name="Borneman A.R."/>
        </authorList>
    </citation>
    <scope>NUCLEOTIDE SEQUENCE [LARGE SCALE GENOMIC DNA]</scope>
    <source>
        <strain evidence="2">cv. Chardonnay</strain>
        <tissue evidence="1">Leaf</tissue>
    </source>
</reference>
<comment type="caution">
    <text evidence="1">The sequence shown here is derived from an EMBL/GenBank/DDBJ whole genome shotgun (WGS) entry which is preliminary data.</text>
</comment>
<accession>A0A438CVZ4</accession>
<dbReference type="InterPro" id="IPR002093">
    <property type="entry name" value="BRCA2_repeat"/>
</dbReference>
<protein>
    <submittedName>
        <fullName evidence="1">Uncharacterized protein</fullName>
    </submittedName>
</protein>
<dbReference type="AlphaFoldDB" id="A0A438CVZ4"/>
<gene>
    <name evidence="1" type="ORF">CK203_106995</name>
</gene>